<sequence>MAKQNEQLDRFFREKLEGHQEKPSMLAWERLESQLPSSRSSNRGIWWAVAASASVLLVAGWFFWKNTGELEPDQLLAEDGSATKEVPTETQSVENAEANPEILPELPAVEPQITKTTATPAKSNQTQSTPKQHIKSLPNSSTEQKPQNLIAEAEIPQKEIQIGTPQIGLEINEVKLPEIQPNTIQQAVAEAKASEEEAPLYRINIYSDGLKKGVEPEKNLITEVGKTVSKVEGLLGKVDEGFAELQDKKNNLFASLTSRKQADE</sequence>
<keyword evidence="2" id="KW-0472">Membrane</keyword>
<proteinExistence type="predicted"/>
<comment type="caution">
    <text evidence="3">The sequence shown here is derived from an EMBL/GenBank/DDBJ whole genome shotgun (WGS) entry which is preliminary data.</text>
</comment>
<feature type="transmembrane region" description="Helical" evidence="2">
    <location>
        <begin position="44"/>
        <end position="64"/>
    </location>
</feature>
<organism evidence="3 4">
    <name type="scientific">Algoriphagus aquaeductus</name>
    <dbReference type="NCBI Taxonomy" id="475299"/>
    <lineage>
        <taxon>Bacteria</taxon>
        <taxon>Pseudomonadati</taxon>
        <taxon>Bacteroidota</taxon>
        <taxon>Cytophagia</taxon>
        <taxon>Cytophagales</taxon>
        <taxon>Cyclobacteriaceae</taxon>
        <taxon>Algoriphagus</taxon>
    </lineage>
</organism>
<accession>A0A326RVH8</accession>
<evidence type="ECO:0000256" key="2">
    <source>
        <dbReference type="SAM" id="Phobius"/>
    </source>
</evidence>
<dbReference type="OrthoDB" id="826165at2"/>
<evidence type="ECO:0000313" key="4">
    <source>
        <dbReference type="Proteomes" id="UP000248917"/>
    </source>
</evidence>
<evidence type="ECO:0000313" key="3">
    <source>
        <dbReference type="EMBL" id="PZV85253.1"/>
    </source>
</evidence>
<keyword evidence="2" id="KW-0812">Transmembrane</keyword>
<dbReference type="RefSeq" id="WP_111391724.1">
    <property type="nucleotide sequence ID" value="NZ_QKTX01000003.1"/>
</dbReference>
<evidence type="ECO:0000256" key="1">
    <source>
        <dbReference type="SAM" id="MobiDB-lite"/>
    </source>
</evidence>
<dbReference type="EMBL" id="QKTX01000003">
    <property type="protein sequence ID" value="PZV85253.1"/>
    <property type="molecule type" value="Genomic_DNA"/>
</dbReference>
<feature type="compositionally biased region" description="Polar residues" evidence="1">
    <location>
        <begin position="113"/>
        <end position="145"/>
    </location>
</feature>
<name>A0A326RVH8_9BACT</name>
<keyword evidence="2" id="KW-1133">Transmembrane helix</keyword>
<reference evidence="3 4" key="1">
    <citation type="submission" date="2018-06" db="EMBL/GenBank/DDBJ databases">
        <title>Genomic Encyclopedia of Archaeal and Bacterial Type Strains, Phase II (KMG-II): from individual species to whole genera.</title>
        <authorList>
            <person name="Goeker M."/>
        </authorList>
    </citation>
    <scope>NUCLEOTIDE SEQUENCE [LARGE SCALE GENOMIC DNA]</scope>
    <source>
        <strain evidence="3 4">T4</strain>
    </source>
</reference>
<gene>
    <name evidence="3" type="ORF">CLV31_10343</name>
</gene>
<protein>
    <submittedName>
        <fullName evidence="3">Uncharacterized protein</fullName>
    </submittedName>
</protein>
<dbReference type="AlphaFoldDB" id="A0A326RVH8"/>
<feature type="region of interest" description="Disordered" evidence="1">
    <location>
        <begin position="80"/>
        <end position="145"/>
    </location>
</feature>
<dbReference type="Proteomes" id="UP000248917">
    <property type="component" value="Unassembled WGS sequence"/>
</dbReference>
<keyword evidence="4" id="KW-1185">Reference proteome</keyword>